<organism evidence="2">
    <name type="scientific">Tupanvirus deep ocean</name>
    <dbReference type="NCBI Taxonomy" id="2126984"/>
    <lineage>
        <taxon>Viruses</taxon>
        <taxon>Varidnaviria</taxon>
        <taxon>Bamfordvirae</taxon>
        <taxon>Nucleocytoviricota</taxon>
        <taxon>Megaviricetes</taxon>
        <taxon>Imitervirales</taxon>
        <taxon>Mimiviridae</taxon>
        <taxon>Megamimivirinae</taxon>
        <taxon>Tupanvirus</taxon>
        <taxon>Tupanvirus altamarinense</taxon>
    </lineage>
</organism>
<keyword evidence="1" id="KW-0812">Transmembrane</keyword>
<evidence type="ECO:0000256" key="1">
    <source>
        <dbReference type="SAM" id="Phobius"/>
    </source>
</evidence>
<keyword evidence="1" id="KW-1133">Transmembrane helix</keyword>
<dbReference type="EMBL" id="MF405918">
    <property type="protein sequence ID" value="QKU33892.1"/>
    <property type="molecule type" value="Genomic_DNA"/>
</dbReference>
<sequence length="213" mass="25184">MNHKKSDESNSIIFLYVVIIVICLFLSKFFNITLSTILFLIIAIIIIFYIHNNKVNNNNNKEIVTANNLFVNLPKPKNMENFSDLDDFIHSIQKYNQYNANAFDEIVSSIYQFVDNYNKIIDNPIIYCGQDLLTTINFARNAKNNLQSMIYKIPSDKSNTDELHKHMQTLDMILNNYVYNLNKLCYDTSYISFYGPKPYNFYDNSKWNQFEFY</sequence>
<keyword evidence="1" id="KW-0472">Membrane</keyword>
<dbReference type="GeneID" id="80517193"/>
<feature type="transmembrane region" description="Helical" evidence="1">
    <location>
        <begin position="12"/>
        <end position="30"/>
    </location>
</feature>
<feature type="transmembrane region" description="Helical" evidence="1">
    <location>
        <begin position="36"/>
        <end position="52"/>
    </location>
</feature>
<accession>A0A6N1NTD0</accession>
<reference evidence="2" key="2">
    <citation type="journal article" date="2018" name="Nat. Commun.">
        <title>Tailed giant Tupanvirus possesses the most complete translational apparatus of the known virosphere.</title>
        <authorList>
            <person name="Abrahao J."/>
            <person name="Silva L."/>
            <person name="Silva L.S."/>
            <person name="Khalil J.Y.B."/>
            <person name="Rodrigues R."/>
            <person name="Arantes T."/>
            <person name="Assis F."/>
            <person name="Boratto P."/>
            <person name="Andrade M."/>
            <person name="Kroon E.G."/>
            <person name="Ribeiro B."/>
            <person name="Bergier I."/>
            <person name="Seligmann H."/>
            <person name="Ghigo E."/>
            <person name="Colson P."/>
            <person name="Levasseur A."/>
            <person name="Kroemer G."/>
            <person name="Raoult D."/>
            <person name="La Scola B."/>
        </authorList>
    </citation>
    <scope>NUCLEOTIDE SEQUENCE [LARGE SCALE GENOMIC DNA]</scope>
    <source>
        <strain evidence="2">Deep ocean</strain>
    </source>
</reference>
<name>A0A6N1NTD0_9VIRU</name>
<protein>
    <submittedName>
        <fullName evidence="2">Putative ORFan</fullName>
    </submittedName>
</protein>
<reference evidence="2" key="1">
    <citation type="submission" date="2017-06" db="EMBL/GenBank/DDBJ databases">
        <authorList>
            <person name="Assis F.L."/>
            <person name="Abrahao J.S."/>
            <person name="Silva L."/>
            <person name="Khalil J.B."/>
            <person name="Rodrigues R."/>
            <person name="Silva L.S."/>
            <person name="Boratto P."/>
            <person name="Andrade M."/>
            <person name="Kroon E.G."/>
            <person name="Ribeiro B."/>
            <person name="Bergier I."/>
            <person name="Seligmann H."/>
            <person name="Ghigo E."/>
            <person name="Colson P."/>
            <person name="Levasseur A."/>
            <person name="Raoult D."/>
            <person name="Scola B.L."/>
        </authorList>
    </citation>
    <scope>NUCLEOTIDE SEQUENCE</scope>
    <source>
        <strain evidence="2">Deep ocean</strain>
    </source>
</reference>
<proteinExistence type="predicted"/>
<dbReference type="KEGG" id="vg:80517193"/>
<evidence type="ECO:0000313" key="2">
    <source>
        <dbReference type="EMBL" id="QKU33892.1"/>
    </source>
</evidence>
<dbReference type="RefSeq" id="YP_010780502.1">
    <property type="nucleotide sequence ID" value="NC_075038.1"/>
</dbReference>